<comment type="similarity">
    <text evidence="1">Belongs to the OPI10 family.</text>
</comment>
<dbReference type="InterPro" id="IPR008493">
    <property type="entry name" value="Hikeshi-like_N"/>
</dbReference>
<evidence type="ECO:0000256" key="1">
    <source>
        <dbReference type="ARBA" id="ARBA00006623"/>
    </source>
</evidence>
<evidence type="ECO:0000313" key="5">
    <source>
        <dbReference type="Proteomes" id="UP000011083"/>
    </source>
</evidence>
<dbReference type="RefSeq" id="XP_004339490.1">
    <property type="nucleotide sequence ID" value="XM_004339442.1"/>
</dbReference>
<evidence type="ECO:0000259" key="3">
    <source>
        <dbReference type="Pfam" id="PF21057"/>
    </source>
</evidence>
<dbReference type="OMA" id="WWAKFER"/>
<feature type="domain" description="Hikeshi-like N-terminal" evidence="2">
    <location>
        <begin position="15"/>
        <end position="87"/>
    </location>
</feature>
<dbReference type="Pfam" id="PF05603">
    <property type="entry name" value="Hikeshi-like_N"/>
    <property type="match status" value="1"/>
</dbReference>
<dbReference type="Pfam" id="PF21057">
    <property type="entry name" value="Hikeshi-like_C"/>
    <property type="match status" value="1"/>
</dbReference>
<dbReference type="KEGG" id="acan:ACA1_062190"/>
<proteinExistence type="inferred from homology"/>
<reference evidence="4 5" key="1">
    <citation type="journal article" date="2013" name="Genome Biol.">
        <title>Genome of Acanthamoeba castellanii highlights extensive lateral gene transfer and early evolution of tyrosine kinase signaling.</title>
        <authorList>
            <person name="Clarke M."/>
            <person name="Lohan A.J."/>
            <person name="Liu B."/>
            <person name="Lagkouvardos I."/>
            <person name="Roy S."/>
            <person name="Zafar N."/>
            <person name="Bertelli C."/>
            <person name="Schilde C."/>
            <person name="Kianianmomeni A."/>
            <person name="Burglin T.R."/>
            <person name="Frech C."/>
            <person name="Turcotte B."/>
            <person name="Kopec K.O."/>
            <person name="Synnott J.M."/>
            <person name="Choo C."/>
            <person name="Paponov I."/>
            <person name="Finkler A."/>
            <person name="Soon Heng Tan C."/>
            <person name="Hutchins A.P."/>
            <person name="Weinmeier T."/>
            <person name="Rattei T."/>
            <person name="Chu J.S."/>
            <person name="Gimenez G."/>
            <person name="Irimia M."/>
            <person name="Rigden D.J."/>
            <person name="Fitzpatrick D.A."/>
            <person name="Lorenzo-Morales J."/>
            <person name="Bateman A."/>
            <person name="Chiu C.H."/>
            <person name="Tang P."/>
            <person name="Hegemann P."/>
            <person name="Fromm H."/>
            <person name="Raoult D."/>
            <person name="Greub G."/>
            <person name="Miranda-Saavedra D."/>
            <person name="Chen N."/>
            <person name="Nash P."/>
            <person name="Ginger M.L."/>
            <person name="Horn M."/>
            <person name="Schaap P."/>
            <person name="Caler L."/>
            <person name="Loftus B."/>
        </authorList>
    </citation>
    <scope>NUCLEOTIDE SEQUENCE [LARGE SCALE GENOMIC DNA]</scope>
    <source>
        <strain evidence="4 5">Neff</strain>
    </source>
</reference>
<dbReference type="PANTHER" id="PTHR12925">
    <property type="entry name" value="HIKESHI FAMILY MEMBER"/>
    <property type="match status" value="1"/>
</dbReference>
<dbReference type="GO" id="GO:0061608">
    <property type="term" value="F:nuclear import signal receptor activity"/>
    <property type="evidence" value="ECO:0007669"/>
    <property type="project" value="TreeGrafter"/>
</dbReference>
<dbReference type="EMBL" id="KB007974">
    <property type="protein sequence ID" value="ELR17477.1"/>
    <property type="molecule type" value="Genomic_DNA"/>
</dbReference>
<accession>L8GWZ3</accession>
<dbReference type="Proteomes" id="UP000011083">
    <property type="component" value="Unassembled WGS sequence"/>
</dbReference>
<dbReference type="GO" id="GO:0005634">
    <property type="term" value="C:nucleus"/>
    <property type="evidence" value="ECO:0007669"/>
    <property type="project" value="TreeGrafter"/>
</dbReference>
<name>L8GWZ3_ACACF</name>
<dbReference type="GeneID" id="14917917"/>
<sequence length="179" mass="20533">MQQDPAQQATPFGVVVPGKPVITTAQAISPGRWTVLIPDAQAIRQLTVFLTQPIQDPSFGLTVYISPPPYQEWLYLGAVSNNLPSNILQPFQAQLGIMLEPSSEIVKKVSPVPPQEEEYRLFAKFIADDLFRFMESFNKQTDTRNELLLIPTKVLDMWYEKFNTKFKHDPFFWTRKDKS</sequence>
<keyword evidence="5" id="KW-1185">Reference proteome</keyword>
<organism evidence="4 5">
    <name type="scientific">Acanthamoeba castellanii (strain ATCC 30010 / Neff)</name>
    <dbReference type="NCBI Taxonomy" id="1257118"/>
    <lineage>
        <taxon>Eukaryota</taxon>
        <taxon>Amoebozoa</taxon>
        <taxon>Discosea</taxon>
        <taxon>Longamoebia</taxon>
        <taxon>Centramoebida</taxon>
        <taxon>Acanthamoebidae</taxon>
        <taxon>Acanthamoeba</taxon>
    </lineage>
</organism>
<dbReference type="VEuPathDB" id="AmoebaDB:ACA1_062190"/>
<dbReference type="InterPro" id="IPR031318">
    <property type="entry name" value="OPI10"/>
</dbReference>
<gene>
    <name evidence="4" type="ORF">ACA1_062190</name>
</gene>
<protein>
    <recommendedName>
        <fullName evidence="6">Hikeshi-like domain-containing protein</fullName>
    </recommendedName>
</protein>
<evidence type="ECO:0000259" key="2">
    <source>
        <dbReference type="Pfam" id="PF05603"/>
    </source>
</evidence>
<feature type="domain" description="Hikeshi-like C-terminal" evidence="3">
    <location>
        <begin position="120"/>
        <end position="174"/>
    </location>
</feature>
<dbReference type="GO" id="GO:0006606">
    <property type="term" value="P:protein import into nucleus"/>
    <property type="evidence" value="ECO:0007669"/>
    <property type="project" value="TreeGrafter"/>
</dbReference>
<evidence type="ECO:0000313" key="4">
    <source>
        <dbReference type="EMBL" id="ELR17477.1"/>
    </source>
</evidence>
<evidence type="ECO:0008006" key="6">
    <source>
        <dbReference type="Google" id="ProtNLM"/>
    </source>
</evidence>
<dbReference type="OrthoDB" id="10248398at2759"/>
<dbReference type="InterPro" id="IPR048364">
    <property type="entry name" value="Hikeshi-like_C"/>
</dbReference>
<dbReference type="PANTHER" id="PTHR12925:SF0">
    <property type="entry name" value="PROTEIN HIKESHI"/>
    <property type="match status" value="1"/>
</dbReference>
<dbReference type="AlphaFoldDB" id="L8GWZ3"/>
<dbReference type="GO" id="GO:0005829">
    <property type="term" value="C:cytosol"/>
    <property type="evidence" value="ECO:0007669"/>
    <property type="project" value="TreeGrafter"/>
</dbReference>
<dbReference type="STRING" id="1257118.L8GWZ3"/>